<gene>
    <name evidence="3" type="ORF">ASU35_09720</name>
</gene>
<dbReference type="Proteomes" id="UP000054874">
    <property type="component" value="Unassembled WGS sequence"/>
</dbReference>
<dbReference type="SUPFAM" id="SSF52540">
    <property type="entry name" value="P-loop containing nucleoside triphosphate hydrolases"/>
    <property type="match status" value="1"/>
</dbReference>
<dbReference type="PANTHER" id="PTHR33295">
    <property type="entry name" value="ATPASE"/>
    <property type="match status" value="1"/>
</dbReference>
<protein>
    <submittedName>
        <fullName evidence="3">Uncharacterized protein</fullName>
    </submittedName>
</protein>
<dbReference type="InterPro" id="IPR025420">
    <property type="entry name" value="DUF4143"/>
</dbReference>
<accession>A0A0V8QFE1</accession>
<name>A0A0V8QFE1_9FIRM</name>
<reference evidence="3 4" key="1">
    <citation type="submission" date="2015-11" db="EMBL/GenBank/DDBJ databases">
        <title>Butyribacter intestini gen. nov., sp. nov., a butyric acid-producing bacterium of the family Lachnospiraceae isolated from the human faeces.</title>
        <authorList>
            <person name="Zou Y."/>
            <person name="Xue W."/>
            <person name="Luo G."/>
            <person name="Lv M."/>
        </authorList>
    </citation>
    <scope>NUCLEOTIDE SEQUENCE [LARGE SCALE GENOMIC DNA]</scope>
    <source>
        <strain evidence="3 4">ACET-33324</strain>
    </source>
</reference>
<dbReference type="PANTHER" id="PTHR33295:SF18">
    <property type="entry name" value="AAA+ ATPASE DOMAIN-CONTAINING PROTEIN"/>
    <property type="match status" value="1"/>
</dbReference>
<evidence type="ECO:0000259" key="2">
    <source>
        <dbReference type="Pfam" id="PF13635"/>
    </source>
</evidence>
<dbReference type="InterPro" id="IPR027417">
    <property type="entry name" value="P-loop_NTPase"/>
</dbReference>
<organism evidence="3 4">
    <name type="scientific">Acetivibrio ethanolgignens</name>
    <dbReference type="NCBI Taxonomy" id="290052"/>
    <lineage>
        <taxon>Bacteria</taxon>
        <taxon>Bacillati</taxon>
        <taxon>Bacillota</taxon>
        <taxon>Clostridia</taxon>
        <taxon>Eubacteriales</taxon>
        <taxon>Oscillospiraceae</taxon>
        <taxon>Acetivibrio</taxon>
    </lineage>
</organism>
<dbReference type="EMBL" id="LNAM01000149">
    <property type="protein sequence ID" value="KSV59268.1"/>
    <property type="molecule type" value="Genomic_DNA"/>
</dbReference>
<dbReference type="AlphaFoldDB" id="A0A0V8QFE1"/>
<proteinExistence type="predicted"/>
<dbReference type="InterPro" id="IPR041682">
    <property type="entry name" value="AAA_14"/>
</dbReference>
<feature type="domain" description="DUF4143" evidence="2">
    <location>
        <begin position="271"/>
        <end position="392"/>
    </location>
</feature>
<dbReference type="OrthoDB" id="355159at2"/>
<evidence type="ECO:0000259" key="1">
    <source>
        <dbReference type="Pfam" id="PF13173"/>
    </source>
</evidence>
<keyword evidence="4" id="KW-1185">Reference proteome</keyword>
<feature type="domain" description="AAA" evidence="1">
    <location>
        <begin position="42"/>
        <end position="162"/>
    </location>
</feature>
<comment type="caution">
    <text evidence="3">The sequence shown here is derived from an EMBL/GenBank/DDBJ whole genome shotgun (WGS) entry which is preliminary data.</text>
</comment>
<evidence type="ECO:0000313" key="4">
    <source>
        <dbReference type="Proteomes" id="UP000054874"/>
    </source>
</evidence>
<sequence>MRIVDKDNYNEYIQSDRDTFNESWKQRDFVSDVKDYVQSSVRKVLIVSGLRGTGKTTGIIQVLKDVDGVYVCAEKSNDVDAKGYKEFILSRPEKVIMLDEYTWIKNRREYELDELLDNLVNHGKRVIITGTESLSLEALKSGPLIHRAITIHTTFLSFNEYCRLNDMPMSLETCDLYLKQGGVFEEYATSNFSTMASYIQNAIIDNLKAYIVEIMPGFDMAKISNIVYSIFYKSIKDIMDTKIPVRDNSIKSLDNLTRLGIEIEDTLAPFDVAQVSNILEQAGVIVKIPNLVPRKEKAASFGLSKDERTYIVNPSLTWQLLCSIYDEKVLGNDLLGFVYESTCMVDMYHHKLADDKIYFLENNQDGRNYELDFVITQSEGSGHQISYLFECKHAAVINLNTEKGKKWTIANGIAEHIINEIFPEGEIGGKYIIHPGECSLQNVNESEVLVIDQGEYLRNYYNFEDNKRKIASGLVESRLPKLNKRR</sequence>
<dbReference type="STRING" id="290052.ASU35_09720"/>
<dbReference type="RefSeq" id="WP_058352498.1">
    <property type="nucleotide sequence ID" value="NZ_CABMMD010000149.1"/>
</dbReference>
<evidence type="ECO:0000313" key="3">
    <source>
        <dbReference type="EMBL" id="KSV59268.1"/>
    </source>
</evidence>
<dbReference type="Pfam" id="PF13173">
    <property type="entry name" value="AAA_14"/>
    <property type="match status" value="1"/>
</dbReference>
<dbReference type="Pfam" id="PF13635">
    <property type="entry name" value="DUF4143"/>
    <property type="match status" value="1"/>
</dbReference>